<proteinExistence type="predicted"/>
<comment type="caution">
    <text evidence="1">The sequence shown here is derived from an EMBL/GenBank/DDBJ whole genome shotgun (WGS) entry which is preliminary data.</text>
</comment>
<dbReference type="EMBL" id="BROD01000001">
    <property type="protein sequence ID" value="GKX66886.1"/>
    <property type="molecule type" value="Genomic_DNA"/>
</dbReference>
<dbReference type="Proteomes" id="UP001058074">
    <property type="component" value="Unassembled WGS sequence"/>
</dbReference>
<name>A0ACB5RDP9_9CLOT</name>
<evidence type="ECO:0000313" key="1">
    <source>
        <dbReference type="EMBL" id="GKX66886.1"/>
    </source>
</evidence>
<evidence type="ECO:0000313" key="2">
    <source>
        <dbReference type="Proteomes" id="UP001058074"/>
    </source>
</evidence>
<keyword evidence="2" id="KW-1185">Reference proteome</keyword>
<gene>
    <name evidence="1" type="ORF">rsdtw13_21440</name>
</gene>
<reference evidence="1" key="1">
    <citation type="journal article" date="2025" name="Int. J. Syst. Evol. Microbiol.">
        <title>Inconstantimicrobium mannanitabidum sp. nov., a novel member of the family Clostridiaceae isolated from anoxic soil under the treatment of reductive soil disinfestation.</title>
        <authorList>
            <person name="Ueki A."/>
            <person name="Tonouchi A."/>
            <person name="Honma S."/>
            <person name="Kaku N."/>
            <person name="Ueki K."/>
        </authorList>
    </citation>
    <scope>NUCLEOTIDE SEQUENCE</scope>
    <source>
        <strain evidence="1">TW13</strain>
    </source>
</reference>
<sequence>MENELDEIQKNIREYFASEESFNNIIIKKITDEYIEIGMQEYRISVRLMWVSFSDYLDFENANDLIEITRYISDGYSEEIFYYASQRNLYYENNLKKIEVWRRKLNSFNNRYIEGAYIKEDKFGEFLLEENRDTDLCINEHHTEKLYLRFNIGKIKIVVSNPTQIFKLMFMNSNIFGIDSFWDKFLTIKIIGAKRDELNNYLQQAMFILNIYNNNKLLFGVENKLRHTTNQYEYEPNEKYLYFEETAHVAPLAYYNEAINLTNEASFLYYYKVLEYFFIICQKEKLKNVIECFNIEEEKIRTKRYISNQEKYLNTCKNDNKLINEISKIYTAEERICLRNVIKNINADGTVLKIVKEYFFEEMLEDDDAGNIDISNMKIESFIDRLYKYRNSIVHGKSDFKFNSRVPNYLEKYQDSVKMESWNYIIQKLALLCVKKFCYNNSHLIKFSI</sequence>
<protein>
    <submittedName>
        <fullName evidence="1">Uncharacterized protein</fullName>
    </submittedName>
</protein>
<accession>A0ACB5RDP9</accession>
<organism evidence="1 2">
    <name type="scientific">Inconstantimicrobium mannanitabidum</name>
    <dbReference type="NCBI Taxonomy" id="1604901"/>
    <lineage>
        <taxon>Bacteria</taxon>
        <taxon>Bacillati</taxon>
        <taxon>Bacillota</taxon>
        <taxon>Clostridia</taxon>
        <taxon>Eubacteriales</taxon>
        <taxon>Clostridiaceae</taxon>
        <taxon>Inconstantimicrobium</taxon>
    </lineage>
</organism>